<sequence length="99" mass="11170">MVSHQQKGEDTNLPNKYETKDFVSDEALMGGGHVSAASLAVMEDNKESSYDECSCEPEHEETGRRQHDLEEEYDDDDDDEEVEEKEEEAVAAAVEVEEE</sequence>
<name>A0AAV3Z8X3_9GAST</name>
<feature type="compositionally biased region" description="Acidic residues" evidence="1">
    <location>
        <begin position="69"/>
        <end position="99"/>
    </location>
</feature>
<feature type="compositionally biased region" description="Basic and acidic residues" evidence="1">
    <location>
        <begin position="56"/>
        <end position="68"/>
    </location>
</feature>
<feature type="region of interest" description="Disordered" evidence="1">
    <location>
        <begin position="42"/>
        <end position="99"/>
    </location>
</feature>
<organism evidence="2 3">
    <name type="scientific">Plakobranchus ocellatus</name>
    <dbReference type="NCBI Taxonomy" id="259542"/>
    <lineage>
        <taxon>Eukaryota</taxon>
        <taxon>Metazoa</taxon>
        <taxon>Spiralia</taxon>
        <taxon>Lophotrochozoa</taxon>
        <taxon>Mollusca</taxon>
        <taxon>Gastropoda</taxon>
        <taxon>Heterobranchia</taxon>
        <taxon>Euthyneura</taxon>
        <taxon>Panpulmonata</taxon>
        <taxon>Sacoglossa</taxon>
        <taxon>Placobranchoidea</taxon>
        <taxon>Plakobranchidae</taxon>
        <taxon>Plakobranchus</taxon>
    </lineage>
</organism>
<protein>
    <submittedName>
        <fullName evidence="2">Uncharacterized protein</fullName>
    </submittedName>
</protein>
<comment type="caution">
    <text evidence="2">The sequence shown here is derived from an EMBL/GenBank/DDBJ whole genome shotgun (WGS) entry which is preliminary data.</text>
</comment>
<evidence type="ECO:0000256" key="1">
    <source>
        <dbReference type="SAM" id="MobiDB-lite"/>
    </source>
</evidence>
<keyword evidence="3" id="KW-1185">Reference proteome</keyword>
<evidence type="ECO:0000313" key="2">
    <source>
        <dbReference type="EMBL" id="GFN91014.1"/>
    </source>
</evidence>
<reference evidence="2 3" key="1">
    <citation type="journal article" date="2021" name="Elife">
        <title>Chloroplast acquisition without the gene transfer in kleptoplastic sea slugs, Plakobranchus ocellatus.</title>
        <authorList>
            <person name="Maeda T."/>
            <person name="Takahashi S."/>
            <person name="Yoshida T."/>
            <person name="Shimamura S."/>
            <person name="Takaki Y."/>
            <person name="Nagai Y."/>
            <person name="Toyoda A."/>
            <person name="Suzuki Y."/>
            <person name="Arimoto A."/>
            <person name="Ishii H."/>
            <person name="Satoh N."/>
            <person name="Nishiyama T."/>
            <person name="Hasebe M."/>
            <person name="Maruyama T."/>
            <person name="Minagawa J."/>
            <person name="Obokata J."/>
            <person name="Shigenobu S."/>
        </authorList>
    </citation>
    <scope>NUCLEOTIDE SEQUENCE [LARGE SCALE GENOMIC DNA]</scope>
</reference>
<gene>
    <name evidence="2" type="ORF">PoB_001752000</name>
</gene>
<evidence type="ECO:0000313" key="3">
    <source>
        <dbReference type="Proteomes" id="UP000735302"/>
    </source>
</evidence>
<proteinExistence type="predicted"/>
<dbReference type="EMBL" id="BLXT01002086">
    <property type="protein sequence ID" value="GFN91014.1"/>
    <property type="molecule type" value="Genomic_DNA"/>
</dbReference>
<accession>A0AAV3Z8X3</accession>
<dbReference type="Proteomes" id="UP000735302">
    <property type="component" value="Unassembled WGS sequence"/>
</dbReference>
<dbReference type="AlphaFoldDB" id="A0AAV3Z8X3"/>